<dbReference type="EMBL" id="GBYB01015215">
    <property type="protein sequence ID" value="JAG84982.1"/>
    <property type="molecule type" value="Transcribed_RNA"/>
</dbReference>
<evidence type="ECO:0000313" key="1">
    <source>
        <dbReference type="EMBL" id="JAG72167.1"/>
    </source>
</evidence>
<evidence type="ECO:0000313" key="4">
    <source>
        <dbReference type="EMBL" id="JAG84984.1"/>
    </source>
</evidence>
<accession>A0A0C9S086</accession>
<dbReference type="RefSeq" id="XP_011303764.1">
    <property type="nucleotide sequence ID" value="XM_011305462.1"/>
</dbReference>
<evidence type="ECO:0000313" key="6">
    <source>
        <dbReference type="RefSeq" id="XP_011303764.1"/>
    </source>
</evidence>
<dbReference type="OrthoDB" id="7676529at2759"/>
<dbReference type="EMBL" id="GBYB01015217">
    <property type="protein sequence ID" value="JAG84984.1"/>
    <property type="molecule type" value="Transcribed_RNA"/>
</dbReference>
<sequence>MSKILKKQLSREICKEFRGTHLEVLDFYGTETGFIWHEDQLLIFCYQSAFRCNDNTETIETGHFVSKILVTPKPIRTICSYSGRVFIVCEPTGIFKLSDKLTFAVLSKTGIGLGCEVHQVLKPTTDSLYLADKFTKNCKPLLQLFRDVNYRNRDGVVVYDLRQILYDNPDSCHKFCLISTGRKLYKLTGEQAEIVHVDTNFITDIVAIRRDKRSFGVGLITNNYLVLLLPDKNEELVVSQKLQYDGEIVALALHISNFSQDHISSFYTNGNNIYHRKLKIDSSGLSGNEKVDVVLAFKEKIINSVKIRGEGLLVLSNGCELTEFHIIGMEENERREFCTLKEEMIRNTNIIVDRICERARELEQVNKAIAAGQNKLERINAYAHKQKIQISPAVRIMRAGGRDFLQVRLEGLPQDSQVFVNVRVDRLRLFASKFVCDRVTTLEVPLDIRHLRDIEIFDLRIDLVATQCKRQLWCIMNNVLDTSRTEESSCQSSIDRENLFTAKLETLRSLMKKKCLDDVKLRYIKKSIRKD</sequence>
<dbReference type="EMBL" id="GBYB01002400">
    <property type="protein sequence ID" value="JAG72167.1"/>
    <property type="molecule type" value="Transcribed_RNA"/>
</dbReference>
<evidence type="ECO:0000313" key="3">
    <source>
        <dbReference type="EMBL" id="JAG84982.1"/>
    </source>
</evidence>
<dbReference type="GeneID" id="105266944"/>
<dbReference type="Proteomes" id="UP000694866">
    <property type="component" value="Unplaced"/>
</dbReference>
<dbReference type="AlphaFoldDB" id="A0A0C9S086"/>
<evidence type="ECO:0000313" key="2">
    <source>
        <dbReference type="EMBL" id="JAG84981.1"/>
    </source>
</evidence>
<reference evidence="3" key="1">
    <citation type="submission" date="2015-01" db="EMBL/GenBank/DDBJ databases">
        <title>Transcriptome Assembly of Fopius arisanus.</title>
        <authorList>
            <person name="Geib S."/>
        </authorList>
    </citation>
    <scope>NUCLEOTIDE SEQUENCE</scope>
</reference>
<accession>A0A9R1U0Q0</accession>
<evidence type="ECO:0000313" key="5">
    <source>
        <dbReference type="Proteomes" id="UP000694866"/>
    </source>
</evidence>
<name>A0A0C9S086_9HYME</name>
<organism evidence="3">
    <name type="scientific">Fopius arisanus</name>
    <dbReference type="NCBI Taxonomy" id="64838"/>
    <lineage>
        <taxon>Eukaryota</taxon>
        <taxon>Metazoa</taxon>
        <taxon>Ecdysozoa</taxon>
        <taxon>Arthropoda</taxon>
        <taxon>Hexapoda</taxon>
        <taxon>Insecta</taxon>
        <taxon>Pterygota</taxon>
        <taxon>Neoptera</taxon>
        <taxon>Endopterygota</taxon>
        <taxon>Hymenoptera</taxon>
        <taxon>Apocrita</taxon>
        <taxon>Ichneumonoidea</taxon>
        <taxon>Braconidae</taxon>
        <taxon>Opiinae</taxon>
        <taxon>Fopius</taxon>
    </lineage>
</organism>
<proteinExistence type="predicted"/>
<gene>
    <name evidence="3" type="primary">metA_2</name>
    <name evidence="6" type="synonym">LOC105266944</name>
    <name evidence="4" type="synonym">metA_0</name>
    <name evidence="1" type="synonym">metA_1</name>
    <name evidence="2" type="synonym">metA_3</name>
    <name evidence="4" type="ORF">g.17336</name>
    <name evidence="1" type="ORF">g.17343</name>
    <name evidence="3" type="ORF">g.17347</name>
    <name evidence="2" type="ORF">g.17351</name>
</gene>
<reference evidence="6" key="2">
    <citation type="submission" date="2025-04" db="UniProtKB">
        <authorList>
            <consortium name="RefSeq"/>
        </authorList>
    </citation>
    <scope>IDENTIFICATION</scope>
    <source>
        <strain evidence="6">USDA-PBARC FA_bdor</strain>
        <tissue evidence="6">Whole organism</tissue>
    </source>
</reference>
<protein>
    <submittedName>
        <fullName evidence="4">MetA_0 protein</fullName>
    </submittedName>
    <submittedName>
        <fullName evidence="1">MetA_1 protein</fullName>
    </submittedName>
    <submittedName>
        <fullName evidence="3">MetA_2 protein</fullName>
    </submittedName>
    <submittedName>
        <fullName evidence="2">MetA_3 protein</fullName>
    </submittedName>
</protein>
<keyword evidence="5" id="KW-1185">Reference proteome</keyword>
<dbReference type="KEGG" id="fas:105266944"/>
<dbReference type="EMBL" id="GBYB01015214">
    <property type="protein sequence ID" value="JAG84981.1"/>
    <property type="molecule type" value="Transcribed_RNA"/>
</dbReference>